<accession>A0ABV6RFM7</accession>
<dbReference type="SUPFAM" id="SSF47413">
    <property type="entry name" value="lambda repressor-like DNA-binding domains"/>
    <property type="match status" value="1"/>
</dbReference>
<dbReference type="InterPro" id="IPR010982">
    <property type="entry name" value="Lambda_DNA-bd_dom_sf"/>
</dbReference>
<dbReference type="InterPro" id="IPR000843">
    <property type="entry name" value="HTH_LacI"/>
</dbReference>
<dbReference type="CDD" id="cd01392">
    <property type="entry name" value="HTH_LacI"/>
    <property type="match status" value="1"/>
</dbReference>
<comment type="caution">
    <text evidence="5">The sequence shown here is derived from an EMBL/GenBank/DDBJ whole genome shotgun (WGS) entry which is preliminary data.</text>
</comment>
<dbReference type="Proteomes" id="UP001589793">
    <property type="component" value="Unassembled WGS sequence"/>
</dbReference>
<keyword evidence="1" id="KW-0805">Transcription regulation</keyword>
<dbReference type="SMART" id="SM00354">
    <property type="entry name" value="HTH_LACI"/>
    <property type="match status" value="1"/>
</dbReference>
<dbReference type="Gene3D" id="3.40.50.2300">
    <property type="match status" value="2"/>
</dbReference>
<dbReference type="EMBL" id="JBHLSV010000013">
    <property type="protein sequence ID" value="MFC0674668.1"/>
    <property type="molecule type" value="Genomic_DNA"/>
</dbReference>
<reference evidence="5 6" key="1">
    <citation type="submission" date="2024-09" db="EMBL/GenBank/DDBJ databases">
        <authorList>
            <person name="Sun Q."/>
            <person name="Mori K."/>
        </authorList>
    </citation>
    <scope>NUCLEOTIDE SEQUENCE [LARGE SCALE GENOMIC DNA]</scope>
    <source>
        <strain evidence="5 6">CICC 10874</strain>
    </source>
</reference>
<keyword evidence="6" id="KW-1185">Reference proteome</keyword>
<protein>
    <submittedName>
        <fullName evidence="5">LacI family DNA-binding transcriptional regulator</fullName>
    </submittedName>
</protein>
<evidence type="ECO:0000313" key="6">
    <source>
        <dbReference type="Proteomes" id="UP001589793"/>
    </source>
</evidence>
<dbReference type="InterPro" id="IPR046335">
    <property type="entry name" value="LacI/GalR-like_sensor"/>
</dbReference>
<dbReference type="Pfam" id="PF00356">
    <property type="entry name" value="LacI"/>
    <property type="match status" value="1"/>
</dbReference>
<evidence type="ECO:0000256" key="2">
    <source>
        <dbReference type="ARBA" id="ARBA00023125"/>
    </source>
</evidence>
<feature type="domain" description="HTH lacI-type" evidence="4">
    <location>
        <begin position="8"/>
        <end position="62"/>
    </location>
</feature>
<dbReference type="SUPFAM" id="SSF53822">
    <property type="entry name" value="Periplasmic binding protein-like I"/>
    <property type="match status" value="1"/>
</dbReference>
<dbReference type="PANTHER" id="PTHR30146">
    <property type="entry name" value="LACI-RELATED TRANSCRIPTIONAL REPRESSOR"/>
    <property type="match status" value="1"/>
</dbReference>
<organism evidence="5 6">
    <name type="scientific">Brachybacterium hainanense</name>
    <dbReference type="NCBI Taxonomy" id="1541174"/>
    <lineage>
        <taxon>Bacteria</taxon>
        <taxon>Bacillati</taxon>
        <taxon>Actinomycetota</taxon>
        <taxon>Actinomycetes</taxon>
        <taxon>Micrococcales</taxon>
        <taxon>Dermabacteraceae</taxon>
        <taxon>Brachybacterium</taxon>
    </lineage>
</organism>
<name>A0ABV6RFM7_9MICO</name>
<evidence type="ECO:0000256" key="3">
    <source>
        <dbReference type="ARBA" id="ARBA00023163"/>
    </source>
</evidence>
<proteinExistence type="predicted"/>
<evidence type="ECO:0000313" key="5">
    <source>
        <dbReference type="EMBL" id="MFC0674668.1"/>
    </source>
</evidence>
<evidence type="ECO:0000256" key="1">
    <source>
        <dbReference type="ARBA" id="ARBA00023015"/>
    </source>
</evidence>
<keyword evidence="2 5" id="KW-0238">DNA-binding</keyword>
<dbReference type="PROSITE" id="PS00356">
    <property type="entry name" value="HTH_LACI_1"/>
    <property type="match status" value="1"/>
</dbReference>
<evidence type="ECO:0000259" key="4">
    <source>
        <dbReference type="PROSITE" id="PS50932"/>
    </source>
</evidence>
<keyword evidence="3" id="KW-0804">Transcription</keyword>
<sequence>MSQTPRRPSMTDVADRAGVSYQTVSRVLNAPERVRPETRTRVEAAIAELGFTRNRAARALRTTQSRIIGVLTDGSALYGPAATLGAVESAAHAAGYATLLSSADPRGAAGERTGQELLESGADGIIVIAPHEGMLPTLAAIARTTPVVSVTAGAPPLPGVTMVAVDQARGARDVAQHLAETGRSRVVHLQGPASWFDARGRRAGFVEAAAALGLDAEVAAPGDWSAEAGAAYGERLLRGPLPDAVFAANDLMALGLLHVLNSHGVRVPEQVAVVGFDDVAGAAFFTPALSSVRQPFDRLGEAAVARLLAGFDAGASAPSDRGPTAPAGLAPELIVRESSRLAPTA</sequence>
<dbReference type="CDD" id="cd01574">
    <property type="entry name" value="PBP1_LacI"/>
    <property type="match status" value="1"/>
</dbReference>
<dbReference type="Gene3D" id="1.10.260.40">
    <property type="entry name" value="lambda repressor-like DNA-binding domains"/>
    <property type="match status" value="1"/>
</dbReference>
<dbReference type="RefSeq" id="WP_376980975.1">
    <property type="nucleotide sequence ID" value="NZ_JBHLSV010000013.1"/>
</dbReference>
<dbReference type="GO" id="GO:0003677">
    <property type="term" value="F:DNA binding"/>
    <property type="evidence" value="ECO:0007669"/>
    <property type="project" value="UniProtKB-KW"/>
</dbReference>
<dbReference type="Pfam" id="PF13377">
    <property type="entry name" value="Peripla_BP_3"/>
    <property type="match status" value="1"/>
</dbReference>
<dbReference type="PANTHER" id="PTHR30146:SF109">
    <property type="entry name" value="HTH-TYPE TRANSCRIPTIONAL REGULATOR GALS"/>
    <property type="match status" value="1"/>
</dbReference>
<gene>
    <name evidence="5" type="ORF">ACFFF6_11940</name>
</gene>
<dbReference type="InterPro" id="IPR028082">
    <property type="entry name" value="Peripla_BP_I"/>
</dbReference>
<dbReference type="PROSITE" id="PS50932">
    <property type="entry name" value="HTH_LACI_2"/>
    <property type="match status" value="1"/>
</dbReference>